<evidence type="ECO:0000313" key="2">
    <source>
        <dbReference type="EMBL" id="PMD12916.1"/>
    </source>
</evidence>
<dbReference type="EMBL" id="KZ613539">
    <property type="protein sequence ID" value="PMD12916.1"/>
    <property type="molecule type" value="Genomic_DNA"/>
</dbReference>
<feature type="compositionally biased region" description="Polar residues" evidence="1">
    <location>
        <begin position="74"/>
        <end position="85"/>
    </location>
</feature>
<feature type="region of interest" description="Disordered" evidence="1">
    <location>
        <begin position="100"/>
        <end position="138"/>
    </location>
</feature>
<accession>A0A2J6PG90</accession>
<dbReference type="AlphaFoldDB" id="A0A2J6PG90"/>
<feature type="region of interest" description="Disordered" evidence="1">
    <location>
        <begin position="64"/>
        <end position="85"/>
    </location>
</feature>
<evidence type="ECO:0000256" key="1">
    <source>
        <dbReference type="SAM" id="MobiDB-lite"/>
    </source>
</evidence>
<gene>
    <name evidence="2" type="ORF">NA56DRAFT_712576</name>
</gene>
<proteinExistence type="predicted"/>
<reference evidence="2 3" key="1">
    <citation type="submission" date="2016-05" db="EMBL/GenBank/DDBJ databases">
        <title>A degradative enzymes factory behind the ericoid mycorrhizal symbiosis.</title>
        <authorList>
            <consortium name="DOE Joint Genome Institute"/>
            <person name="Martino E."/>
            <person name="Morin E."/>
            <person name="Grelet G."/>
            <person name="Kuo A."/>
            <person name="Kohler A."/>
            <person name="Daghino S."/>
            <person name="Barry K."/>
            <person name="Choi C."/>
            <person name="Cichocki N."/>
            <person name="Clum A."/>
            <person name="Copeland A."/>
            <person name="Hainaut M."/>
            <person name="Haridas S."/>
            <person name="Labutti K."/>
            <person name="Lindquist E."/>
            <person name="Lipzen A."/>
            <person name="Khouja H.-R."/>
            <person name="Murat C."/>
            <person name="Ohm R."/>
            <person name="Olson A."/>
            <person name="Spatafora J."/>
            <person name="Veneault-Fourrey C."/>
            <person name="Henrissat B."/>
            <person name="Grigoriev I."/>
            <person name="Martin F."/>
            <person name="Perotto S."/>
        </authorList>
    </citation>
    <scope>NUCLEOTIDE SEQUENCE [LARGE SCALE GENOMIC DNA]</scope>
    <source>
        <strain evidence="2 3">UAMH 7357</strain>
    </source>
</reference>
<evidence type="ECO:0000313" key="3">
    <source>
        <dbReference type="Proteomes" id="UP000235672"/>
    </source>
</evidence>
<keyword evidence="3" id="KW-1185">Reference proteome</keyword>
<feature type="compositionally biased region" description="Polar residues" evidence="1">
    <location>
        <begin position="126"/>
        <end position="138"/>
    </location>
</feature>
<sequence>MLIYCLNACLVGRCKLLNIWKSDYLERLAKGIFDSRNFDCGQMPSRRYESELVRVYPSNAFEPRPATYNPPIPTSTKINRQSTNYNPPILTSTTHDLRTADCSPLTPTSADGERRTATRNPPIPQYATSISPITKTIH</sequence>
<protein>
    <submittedName>
        <fullName evidence="2">Uncharacterized protein</fullName>
    </submittedName>
</protein>
<name>A0A2J6PG90_9HELO</name>
<dbReference type="Proteomes" id="UP000235672">
    <property type="component" value="Unassembled WGS sequence"/>
</dbReference>
<organism evidence="2 3">
    <name type="scientific">Hyaloscypha hepaticicola</name>
    <dbReference type="NCBI Taxonomy" id="2082293"/>
    <lineage>
        <taxon>Eukaryota</taxon>
        <taxon>Fungi</taxon>
        <taxon>Dikarya</taxon>
        <taxon>Ascomycota</taxon>
        <taxon>Pezizomycotina</taxon>
        <taxon>Leotiomycetes</taxon>
        <taxon>Helotiales</taxon>
        <taxon>Hyaloscyphaceae</taxon>
        <taxon>Hyaloscypha</taxon>
    </lineage>
</organism>